<keyword evidence="8" id="KW-1185">Reference proteome</keyword>
<name>A0A5Q0H4Y1_SACSY</name>
<dbReference type="KEGG" id="ssyi:EKG83_29280"/>
<feature type="chain" id="PRO_5038621453" evidence="5">
    <location>
        <begin position="34"/>
        <end position="358"/>
    </location>
</feature>
<comment type="similarity">
    <text evidence="2">Belongs to the bacterial solute-binding protein 2 family.</text>
</comment>
<dbReference type="GO" id="GO:0030313">
    <property type="term" value="C:cell envelope"/>
    <property type="evidence" value="ECO:0007669"/>
    <property type="project" value="UniProtKB-SubCell"/>
</dbReference>
<comment type="subcellular location">
    <subcellularLocation>
        <location evidence="1">Cell envelope</location>
    </subcellularLocation>
</comment>
<dbReference type="InterPro" id="IPR028082">
    <property type="entry name" value="Peripla_BP_I"/>
</dbReference>
<dbReference type="InterPro" id="IPR025997">
    <property type="entry name" value="SBP_2_dom"/>
</dbReference>
<evidence type="ECO:0000256" key="5">
    <source>
        <dbReference type="SAM" id="SignalP"/>
    </source>
</evidence>
<evidence type="ECO:0000313" key="7">
    <source>
        <dbReference type="EMBL" id="QFZ20935.1"/>
    </source>
</evidence>
<sequence length="358" mass="37653">MVPVGPGRNAVTTRFRVAAVLALALAACGSPDAGQPGSGAPVVGVDYPRSDTDFWNSYIGYTPGFADALGLELRTTNSQNDVAKLTANAQAFISQGVKGVAMAPQDTAAIAPTLAQLEARKIPVVAVDTRPDTGRVFMVVRADNRAYGEKACRFLGAKLGGKGEVVMLQGDLASVNGRDRTEAFNDCMKANYPGITVYGEATNWDGAVAAQKLQTDLTAHPGIRGVYMQSSFALAGTLQVLRQKDLLVGPDDPRHVFVVSNDGIPQELADIAGGRIDATVSQPADLYAEYALHYLKAAIDGRSFAPGATDHGSTIVQVRDGVLEDQLPAPLVTADGGTYDGVPSLKHDDRSLWGNERG</sequence>
<evidence type="ECO:0000256" key="1">
    <source>
        <dbReference type="ARBA" id="ARBA00004196"/>
    </source>
</evidence>
<feature type="domain" description="Periplasmic binding protein" evidence="6">
    <location>
        <begin position="44"/>
        <end position="302"/>
    </location>
</feature>
<dbReference type="SUPFAM" id="SSF53822">
    <property type="entry name" value="Periplasmic binding protein-like I"/>
    <property type="match status" value="1"/>
</dbReference>
<reference evidence="8" key="1">
    <citation type="journal article" date="2021" name="Curr. Microbiol.">
        <title>Complete genome of nocamycin-producing strain Saccharothrix syringae NRRL B-16468 reveals the biosynthetic potential for secondary metabolites.</title>
        <authorList>
            <person name="Mo X."/>
            <person name="Yang S."/>
        </authorList>
    </citation>
    <scope>NUCLEOTIDE SEQUENCE [LARGE SCALE GENOMIC DNA]</scope>
    <source>
        <strain evidence="8">ATCC 51364 / DSM 43886 / JCM 6844 / KCTC 9398 / NBRC 14523 / NRRL B-16468 / INA 2240</strain>
    </source>
</reference>
<evidence type="ECO:0000256" key="3">
    <source>
        <dbReference type="ARBA" id="ARBA00022729"/>
    </source>
</evidence>
<evidence type="ECO:0000256" key="2">
    <source>
        <dbReference type="ARBA" id="ARBA00007639"/>
    </source>
</evidence>
<dbReference type="Pfam" id="PF13407">
    <property type="entry name" value="Peripla_BP_4"/>
    <property type="match status" value="1"/>
</dbReference>
<dbReference type="Gene3D" id="3.40.50.2300">
    <property type="match status" value="2"/>
</dbReference>
<dbReference type="PANTHER" id="PTHR46847:SF1">
    <property type="entry name" value="D-ALLOSE-BINDING PERIPLASMIC PROTEIN-RELATED"/>
    <property type="match status" value="1"/>
</dbReference>
<gene>
    <name evidence="7" type="ORF">EKG83_29280</name>
</gene>
<feature type="region of interest" description="Disordered" evidence="4">
    <location>
        <begin position="334"/>
        <end position="358"/>
    </location>
</feature>
<evidence type="ECO:0000256" key="4">
    <source>
        <dbReference type="SAM" id="MobiDB-lite"/>
    </source>
</evidence>
<dbReference type="CDD" id="cd01536">
    <property type="entry name" value="PBP1_ABC_sugar_binding-like"/>
    <property type="match status" value="1"/>
</dbReference>
<protein>
    <submittedName>
        <fullName evidence="7">Sugar ABC transporter substrate-binding protein</fullName>
    </submittedName>
</protein>
<dbReference type="AlphaFoldDB" id="A0A5Q0H4Y1"/>
<feature type="signal peptide" evidence="5">
    <location>
        <begin position="1"/>
        <end position="33"/>
    </location>
</feature>
<keyword evidence="3 5" id="KW-0732">Signal</keyword>
<dbReference type="Proteomes" id="UP000325787">
    <property type="component" value="Chromosome"/>
</dbReference>
<dbReference type="GO" id="GO:0030246">
    <property type="term" value="F:carbohydrate binding"/>
    <property type="evidence" value="ECO:0007669"/>
    <property type="project" value="UniProtKB-ARBA"/>
</dbReference>
<dbReference type="PANTHER" id="PTHR46847">
    <property type="entry name" value="D-ALLOSE-BINDING PERIPLASMIC PROTEIN-RELATED"/>
    <property type="match status" value="1"/>
</dbReference>
<organism evidence="7 8">
    <name type="scientific">Saccharothrix syringae</name>
    <name type="common">Nocardiopsis syringae</name>
    <dbReference type="NCBI Taxonomy" id="103733"/>
    <lineage>
        <taxon>Bacteria</taxon>
        <taxon>Bacillati</taxon>
        <taxon>Actinomycetota</taxon>
        <taxon>Actinomycetes</taxon>
        <taxon>Pseudonocardiales</taxon>
        <taxon>Pseudonocardiaceae</taxon>
        <taxon>Saccharothrix</taxon>
    </lineage>
</organism>
<accession>A0A5Q0H4Y1</accession>
<evidence type="ECO:0000259" key="6">
    <source>
        <dbReference type="Pfam" id="PF13407"/>
    </source>
</evidence>
<proteinExistence type="inferred from homology"/>
<dbReference type="OrthoDB" id="1957427at2"/>
<feature type="compositionally biased region" description="Basic and acidic residues" evidence="4">
    <location>
        <begin position="345"/>
        <end position="358"/>
    </location>
</feature>
<evidence type="ECO:0000313" key="8">
    <source>
        <dbReference type="Proteomes" id="UP000325787"/>
    </source>
</evidence>
<dbReference type="EMBL" id="CP034550">
    <property type="protein sequence ID" value="QFZ20935.1"/>
    <property type="molecule type" value="Genomic_DNA"/>
</dbReference>